<dbReference type="AlphaFoldDB" id="C7CE83"/>
<protein>
    <submittedName>
        <fullName evidence="2">Uncharacterized protein</fullName>
    </submittedName>
</protein>
<dbReference type="Proteomes" id="UP000008070">
    <property type="component" value="Chromosome"/>
</dbReference>
<organism evidence="2 3">
    <name type="scientific">Methylorubrum extorquens (strain DSM 6343 / CIP 106787 / DM4)</name>
    <name type="common">Methylobacterium extorquens</name>
    <dbReference type="NCBI Taxonomy" id="661410"/>
    <lineage>
        <taxon>Bacteria</taxon>
        <taxon>Pseudomonadati</taxon>
        <taxon>Pseudomonadota</taxon>
        <taxon>Alphaproteobacteria</taxon>
        <taxon>Hyphomicrobiales</taxon>
        <taxon>Methylobacteriaceae</taxon>
        <taxon>Methylorubrum</taxon>
    </lineage>
</organism>
<feature type="compositionally biased region" description="Polar residues" evidence="1">
    <location>
        <begin position="11"/>
        <end position="20"/>
    </location>
</feature>
<gene>
    <name evidence="2" type="ORF">METD_I1172</name>
</gene>
<feature type="compositionally biased region" description="Basic and acidic residues" evidence="1">
    <location>
        <begin position="42"/>
        <end position="65"/>
    </location>
</feature>
<dbReference type="HOGENOM" id="CLU_2844822_0_0_5"/>
<proteinExistence type="predicted"/>
<evidence type="ECO:0000313" key="2">
    <source>
        <dbReference type="EMBL" id="CAX22787.1"/>
    </source>
</evidence>
<evidence type="ECO:0000313" key="3">
    <source>
        <dbReference type="Proteomes" id="UP000008070"/>
    </source>
</evidence>
<sequence>MCHMRDPSILHTVQSKSPSRTRALGTVWMDDARSSKRLNPNADRRLPATRVDAHHSVRVAPHPET</sequence>
<dbReference type="EMBL" id="FP103042">
    <property type="protein sequence ID" value="CAX22787.1"/>
    <property type="molecule type" value="Genomic_DNA"/>
</dbReference>
<accession>C7CE83</accession>
<dbReference type="KEGG" id="mdi:METDI1172"/>
<reference evidence="3" key="1">
    <citation type="journal article" date="2009" name="PLoS ONE">
        <title>Methylobacterium genome sequences: a reference blueprint to investigate microbial metabolism of C1 compounds from natural and industrial sources.</title>
        <authorList>
            <person name="Vuilleumier S."/>
            <person name="Chistoserdova L."/>
            <person name="Lee M.-C."/>
            <person name="Bringel F."/>
            <person name="Lajus A."/>
            <person name="Zhou Y."/>
            <person name="Gourion B."/>
            <person name="Barbe V."/>
            <person name="Chang J."/>
            <person name="Cruveiller S."/>
            <person name="Dossat C."/>
            <person name="Gillett W."/>
            <person name="Gruffaz C."/>
            <person name="Haugen E."/>
            <person name="Hourcade E."/>
            <person name="Levy R."/>
            <person name="Mangenot S."/>
            <person name="Muller E."/>
            <person name="Nadalig T."/>
            <person name="Pagni M."/>
            <person name="Penny C."/>
            <person name="Peyraud R."/>
            <person name="Robinson D.G."/>
            <person name="Roche D."/>
            <person name="Rouy Z."/>
            <person name="Saenampechek C."/>
            <person name="Salvignol G."/>
            <person name="Vallenet D."/>
            <person name="Wu Z."/>
            <person name="Marx C.J."/>
            <person name="Vorholt J.A."/>
            <person name="Olson M.V."/>
            <person name="Kaul R."/>
            <person name="Weissenbach J."/>
            <person name="Medigue C."/>
            <person name="Lidstrom M.E."/>
        </authorList>
    </citation>
    <scope>NUCLEOTIDE SEQUENCE [LARGE SCALE GENOMIC DNA]</scope>
    <source>
        <strain evidence="3">DSM 6343 / CIP 106787 / DM4</strain>
    </source>
</reference>
<name>C7CE83_METED</name>
<feature type="region of interest" description="Disordered" evidence="1">
    <location>
        <begin position="1"/>
        <end position="65"/>
    </location>
</feature>
<evidence type="ECO:0000256" key="1">
    <source>
        <dbReference type="SAM" id="MobiDB-lite"/>
    </source>
</evidence>